<organism evidence="2 3">
    <name type="scientific">Pyricularia oryzae</name>
    <name type="common">Rice blast fungus</name>
    <name type="synonym">Magnaporthe oryzae</name>
    <dbReference type="NCBI Taxonomy" id="318829"/>
    <lineage>
        <taxon>Eukaryota</taxon>
        <taxon>Fungi</taxon>
        <taxon>Dikarya</taxon>
        <taxon>Ascomycota</taxon>
        <taxon>Pezizomycotina</taxon>
        <taxon>Sordariomycetes</taxon>
        <taxon>Sordariomycetidae</taxon>
        <taxon>Magnaporthales</taxon>
        <taxon>Pyriculariaceae</taxon>
        <taxon>Pyricularia</taxon>
    </lineage>
</organism>
<evidence type="ECO:0000313" key="3">
    <source>
        <dbReference type="Proteomes" id="UP000294847"/>
    </source>
</evidence>
<feature type="chain" id="PRO_5020699479" description="Fungal calcium binding protein domain-containing protein" evidence="1">
    <location>
        <begin position="18"/>
        <end position="102"/>
    </location>
</feature>
<dbReference type="EMBL" id="CP034205">
    <property type="protein sequence ID" value="QBZ56840.1"/>
    <property type="molecule type" value="Genomic_DNA"/>
</dbReference>
<gene>
    <name evidence="2" type="ORF">PoMZ_01757</name>
</gene>
<proteinExistence type="predicted"/>
<sequence length="102" mass="10427">MIFNVFTLLLAAGMAIAAPASPAEVARSIDALSSLASYTGAEIVARMASAAALNPRDAPPPKQDPNVCYSDCLLNGGGDWECICVCVDCGGKTPPPPPPPKQ</sequence>
<accession>A0A4P7N9M2</accession>
<keyword evidence="1" id="KW-0732">Signal</keyword>
<dbReference type="AlphaFoldDB" id="A0A4P7N9M2"/>
<evidence type="ECO:0000313" key="2">
    <source>
        <dbReference type="EMBL" id="QBZ56840.1"/>
    </source>
</evidence>
<evidence type="ECO:0000256" key="1">
    <source>
        <dbReference type="SAM" id="SignalP"/>
    </source>
</evidence>
<feature type="signal peptide" evidence="1">
    <location>
        <begin position="1"/>
        <end position="17"/>
    </location>
</feature>
<evidence type="ECO:0008006" key="4">
    <source>
        <dbReference type="Google" id="ProtNLM"/>
    </source>
</evidence>
<dbReference type="Proteomes" id="UP000294847">
    <property type="component" value="Chromosome 2"/>
</dbReference>
<protein>
    <recommendedName>
        <fullName evidence="4">Fungal calcium binding protein domain-containing protein</fullName>
    </recommendedName>
</protein>
<name>A0A4P7N9M2_PYROR</name>
<reference evidence="2 3" key="1">
    <citation type="journal article" date="2019" name="Mol. Biol. Evol.">
        <title>Blast fungal genomes show frequent chromosomal changes, gene gains and losses, and effector gene turnover.</title>
        <authorList>
            <person name="Gomez Luciano L.B."/>
            <person name="Jason Tsai I."/>
            <person name="Chuma I."/>
            <person name="Tosa Y."/>
            <person name="Chen Y.H."/>
            <person name="Li J.Y."/>
            <person name="Li M.Y."/>
            <person name="Jade Lu M.Y."/>
            <person name="Nakayashiki H."/>
            <person name="Li W.H."/>
        </authorList>
    </citation>
    <scope>NUCLEOTIDE SEQUENCE [LARGE SCALE GENOMIC DNA]</scope>
    <source>
        <strain evidence="2">MZ5-1-6</strain>
    </source>
</reference>